<dbReference type="InterPro" id="IPR015915">
    <property type="entry name" value="Kelch-typ_b-propeller"/>
</dbReference>
<sequence>MTFLKSAGMCLASEIFKDLGNSATAATRRWVATSSTIDLDTHKTPALKKLLDLGIALKLLESRHPDPQATLTLRVTVPALQVQGSWTRLQHNWNGRLYVSGGRKSEQGPYYRDIWTLDLAKLDAWRKLPDYPVPLTTTGNFLGFNMVLYKDTALLFTGRPTIDVFDLKSETWRSFLTIYSPTPADKAAGVVSGWPWPGAVSFDSAMQVIGDKMYVFGGGHGSTWRRLSGTVRVTQNGDYSCPGPRKTAASWVSGSGETTRFYLLFGVFDRDEAWRHNEIHGADIVFGCSDFWSWSMACAFNEKLQKAIVFGGYCPNLSTCLRRADGREEEFPYSYVADTFVYDTLRSATATADFLEPTRSAPRWKQVLTPGFPTYRCQAHMQCDPATGRTYMFGGWTNTLYIPTQSKLMARTFGDLWELRVNVEGGHFEEVDVEEEARVARAGPWQRCFSCGAAGPWKKCGGSCKGRVFFCGIDCLRDGWKLHKTTHDCRKA</sequence>
<protein>
    <recommendedName>
        <fullName evidence="3">MYND-type domain-containing protein</fullName>
    </recommendedName>
</protein>
<reference evidence="1 2" key="1">
    <citation type="journal article" date="2024" name="J Genomics">
        <title>Draft genome sequencing and assembly of Favolaschia claudopus CIRM-BRFM 2984 isolated from oak limbs.</title>
        <authorList>
            <person name="Navarro D."/>
            <person name="Drula E."/>
            <person name="Chaduli D."/>
            <person name="Cazenave R."/>
            <person name="Ahrendt S."/>
            <person name="Wang J."/>
            <person name="Lipzen A."/>
            <person name="Daum C."/>
            <person name="Barry K."/>
            <person name="Grigoriev I.V."/>
            <person name="Favel A."/>
            <person name="Rosso M.N."/>
            <person name="Martin F."/>
        </authorList>
    </citation>
    <scope>NUCLEOTIDE SEQUENCE [LARGE SCALE GENOMIC DNA]</scope>
    <source>
        <strain evidence="1 2">CIRM-BRFM 2984</strain>
    </source>
</reference>
<evidence type="ECO:0000313" key="2">
    <source>
        <dbReference type="Proteomes" id="UP001362999"/>
    </source>
</evidence>
<evidence type="ECO:0000313" key="1">
    <source>
        <dbReference type="EMBL" id="KAK7065084.1"/>
    </source>
</evidence>
<organism evidence="1 2">
    <name type="scientific">Favolaschia claudopus</name>
    <dbReference type="NCBI Taxonomy" id="2862362"/>
    <lineage>
        <taxon>Eukaryota</taxon>
        <taxon>Fungi</taxon>
        <taxon>Dikarya</taxon>
        <taxon>Basidiomycota</taxon>
        <taxon>Agaricomycotina</taxon>
        <taxon>Agaricomycetes</taxon>
        <taxon>Agaricomycetidae</taxon>
        <taxon>Agaricales</taxon>
        <taxon>Marasmiineae</taxon>
        <taxon>Mycenaceae</taxon>
        <taxon>Favolaschia</taxon>
    </lineage>
</organism>
<accession>A0AAW0ELV8</accession>
<name>A0AAW0ELV8_9AGAR</name>
<dbReference type="AlphaFoldDB" id="A0AAW0ELV8"/>
<dbReference type="Gene3D" id="2.120.10.80">
    <property type="entry name" value="Kelch-type beta propeller"/>
    <property type="match status" value="2"/>
</dbReference>
<comment type="caution">
    <text evidence="1">The sequence shown here is derived from an EMBL/GenBank/DDBJ whole genome shotgun (WGS) entry which is preliminary data.</text>
</comment>
<proteinExistence type="predicted"/>
<keyword evidence="2" id="KW-1185">Reference proteome</keyword>
<dbReference type="SUPFAM" id="SSF50965">
    <property type="entry name" value="Galactose oxidase, central domain"/>
    <property type="match status" value="1"/>
</dbReference>
<dbReference type="EMBL" id="JAWWNJ010000001">
    <property type="protein sequence ID" value="KAK7065084.1"/>
    <property type="molecule type" value="Genomic_DNA"/>
</dbReference>
<gene>
    <name evidence="1" type="ORF">R3P38DRAFT_3302407</name>
</gene>
<dbReference type="Proteomes" id="UP001362999">
    <property type="component" value="Unassembled WGS sequence"/>
</dbReference>
<evidence type="ECO:0008006" key="3">
    <source>
        <dbReference type="Google" id="ProtNLM"/>
    </source>
</evidence>
<dbReference type="InterPro" id="IPR011043">
    <property type="entry name" value="Gal_Oxase/kelch_b-propeller"/>
</dbReference>